<evidence type="ECO:0000313" key="8">
    <source>
        <dbReference type="Proteomes" id="UP000054639"/>
    </source>
</evidence>
<keyword evidence="3" id="KW-1133">Transmembrane helix</keyword>
<dbReference type="AlphaFoldDB" id="A0A378KXM5"/>
<name>A0A378KXM5_9GAMM</name>
<dbReference type="Gene3D" id="2.40.30.170">
    <property type="match status" value="1"/>
</dbReference>
<evidence type="ECO:0000256" key="3">
    <source>
        <dbReference type="SAM" id="Phobius"/>
    </source>
</evidence>
<feature type="domain" description="CusB-like beta-barrel" evidence="5">
    <location>
        <begin position="259"/>
        <end position="301"/>
    </location>
</feature>
<accession>A0A378KXM5</accession>
<dbReference type="PANTHER" id="PTHR30386">
    <property type="entry name" value="MEMBRANE FUSION SUBUNIT OF EMRAB-TOLC MULTIDRUG EFFLUX PUMP"/>
    <property type="match status" value="1"/>
</dbReference>
<feature type="transmembrane region" description="Helical" evidence="3">
    <location>
        <begin position="29"/>
        <end position="49"/>
    </location>
</feature>
<comment type="similarity">
    <text evidence="2">Belongs to the membrane fusion protein (MFP) (TC 8.A.1) family.</text>
</comment>
<dbReference type="Proteomes" id="UP000054639">
    <property type="component" value="Unassembled WGS sequence"/>
</dbReference>
<dbReference type="Gene3D" id="2.40.50.100">
    <property type="match status" value="1"/>
</dbReference>
<dbReference type="STRING" id="45072.Lqua_0561"/>
<dbReference type="InterPro" id="IPR058625">
    <property type="entry name" value="MdtA-like_BSH"/>
</dbReference>
<dbReference type="Pfam" id="PF25917">
    <property type="entry name" value="BSH_RND"/>
    <property type="match status" value="1"/>
</dbReference>
<dbReference type="InterPro" id="IPR050739">
    <property type="entry name" value="MFP"/>
</dbReference>
<proteinExistence type="inferred from homology"/>
<protein>
    <submittedName>
        <fullName evidence="7">Multidrug efflux system</fullName>
    </submittedName>
</protein>
<dbReference type="EMBL" id="UGOW01000001">
    <property type="protein sequence ID" value="STY19146.1"/>
    <property type="molecule type" value="Genomic_DNA"/>
</dbReference>
<dbReference type="InterPro" id="IPR058792">
    <property type="entry name" value="Beta-barrel_RND_2"/>
</dbReference>
<keyword evidence="3" id="KW-0472">Membrane</keyword>
<dbReference type="SUPFAM" id="SSF111369">
    <property type="entry name" value="HlyD-like secretion proteins"/>
    <property type="match status" value="1"/>
</dbReference>
<evidence type="ECO:0000256" key="2">
    <source>
        <dbReference type="ARBA" id="ARBA00009477"/>
    </source>
</evidence>
<dbReference type="EMBL" id="LNYR01000006">
    <property type="protein sequence ID" value="KTD52728.1"/>
    <property type="molecule type" value="Genomic_DNA"/>
</dbReference>
<evidence type="ECO:0000313" key="7">
    <source>
        <dbReference type="EMBL" id="STY19146.1"/>
    </source>
</evidence>
<evidence type="ECO:0000259" key="5">
    <source>
        <dbReference type="Pfam" id="PF25954"/>
    </source>
</evidence>
<dbReference type="Pfam" id="PF25954">
    <property type="entry name" value="Beta-barrel_RND_2"/>
    <property type="match status" value="1"/>
</dbReference>
<evidence type="ECO:0000313" key="6">
    <source>
        <dbReference type="EMBL" id="KTD52728.1"/>
    </source>
</evidence>
<sequence length="362" mass="39981">MNELQDTQKEDSALPAIREPVEHAHSKRFILLVLIPSLFLLIAVILYFMSGRYVETENAYVKADKIPISAQVSGVVKETLTHENQHVVKDQLLYRLDPASYKVALARAESRLAQVRIDILALKAGYHAKQAEIALARTKYNFSLRNKRRQSDLAAKHFTSASSLDEAKEGAEIAAQQVITVEHDLERLAESLAGSVNEPVEKHPTFLMAKAELDQAKLDLLHTEIRAPMSGTINSPPKPGQFVAAGAITMTLVTNDRPWIEANFTEKELTNIHPGQSVTATIDIYPKIKWKGIVESISPATGSEFSIIPAQNATGNWVKVAQRIAVRIKLIAAPESPQLRSGLSSWVKIDTQDNSHSMKKSA</sequence>
<comment type="subcellular location">
    <subcellularLocation>
        <location evidence="1">Cell envelope</location>
    </subcellularLocation>
</comment>
<dbReference type="GO" id="GO:0055085">
    <property type="term" value="P:transmembrane transport"/>
    <property type="evidence" value="ECO:0007669"/>
    <property type="project" value="InterPro"/>
</dbReference>
<dbReference type="RefSeq" id="WP_058472772.1">
    <property type="nucleotide sequence ID" value="NZ_CAAAIL010000011.1"/>
</dbReference>
<evidence type="ECO:0000256" key="1">
    <source>
        <dbReference type="ARBA" id="ARBA00004196"/>
    </source>
</evidence>
<dbReference type="OrthoDB" id="9811754at2"/>
<gene>
    <name evidence="7" type="primary">emrA_2</name>
    <name evidence="6" type="synonym">emrA</name>
    <name evidence="6" type="ORF">Lqua_0561</name>
    <name evidence="7" type="ORF">NCTC12376_02977</name>
</gene>
<evidence type="ECO:0000313" key="9">
    <source>
        <dbReference type="Proteomes" id="UP000254230"/>
    </source>
</evidence>
<dbReference type="Proteomes" id="UP000254230">
    <property type="component" value="Unassembled WGS sequence"/>
</dbReference>
<keyword evidence="3" id="KW-0812">Transmembrane</keyword>
<reference evidence="7 9" key="2">
    <citation type="submission" date="2018-06" db="EMBL/GenBank/DDBJ databases">
        <authorList>
            <consortium name="Pathogen Informatics"/>
            <person name="Doyle S."/>
        </authorList>
    </citation>
    <scope>NUCLEOTIDE SEQUENCE [LARGE SCALE GENOMIC DNA]</scope>
    <source>
        <strain evidence="7 9">NCTC12376</strain>
    </source>
</reference>
<dbReference type="PANTHER" id="PTHR30386:SF19">
    <property type="entry name" value="MULTIDRUG EXPORT PROTEIN EMRA-RELATED"/>
    <property type="match status" value="1"/>
</dbReference>
<dbReference type="GO" id="GO:0030313">
    <property type="term" value="C:cell envelope"/>
    <property type="evidence" value="ECO:0007669"/>
    <property type="project" value="UniProtKB-SubCell"/>
</dbReference>
<evidence type="ECO:0000259" key="4">
    <source>
        <dbReference type="Pfam" id="PF25917"/>
    </source>
</evidence>
<reference evidence="6 8" key="1">
    <citation type="submission" date="2015-11" db="EMBL/GenBank/DDBJ databases">
        <title>Genomic analysis of 38 Legionella species identifies large and diverse effector repertoires.</title>
        <authorList>
            <person name="Burstein D."/>
            <person name="Amaro F."/>
            <person name="Zusman T."/>
            <person name="Lifshitz Z."/>
            <person name="Cohen O."/>
            <person name="Gilbert J.A."/>
            <person name="Pupko T."/>
            <person name="Shuman H.A."/>
            <person name="Segal G."/>
        </authorList>
    </citation>
    <scope>NUCLEOTIDE SEQUENCE [LARGE SCALE GENOMIC DNA]</scope>
    <source>
        <strain evidence="6 8">ATCC 49507</strain>
    </source>
</reference>
<organism evidence="7 9">
    <name type="scientific">Legionella quateirensis</name>
    <dbReference type="NCBI Taxonomy" id="45072"/>
    <lineage>
        <taxon>Bacteria</taxon>
        <taxon>Pseudomonadati</taxon>
        <taxon>Pseudomonadota</taxon>
        <taxon>Gammaproteobacteria</taxon>
        <taxon>Legionellales</taxon>
        <taxon>Legionellaceae</taxon>
        <taxon>Legionella</taxon>
    </lineage>
</organism>
<keyword evidence="8" id="KW-1185">Reference proteome</keyword>
<feature type="domain" description="Multidrug resistance protein MdtA-like barrel-sandwich hybrid" evidence="4">
    <location>
        <begin position="66"/>
        <end position="254"/>
    </location>
</feature>